<evidence type="ECO:0000313" key="1">
    <source>
        <dbReference type="EMBL" id="VDO62182.1"/>
    </source>
</evidence>
<dbReference type="WBParaSite" id="HPBE_0000471901-mRNA-1">
    <property type="protein sequence ID" value="HPBE_0000471901-mRNA-1"/>
    <property type="gene ID" value="HPBE_0000471901"/>
</dbReference>
<gene>
    <name evidence="1" type="ORF">HPBE_LOCUS4720</name>
</gene>
<dbReference type="AlphaFoldDB" id="A0A3P8ARB5"/>
<accession>A0A3P8ARB5</accession>
<reference evidence="1 2" key="1">
    <citation type="submission" date="2018-11" db="EMBL/GenBank/DDBJ databases">
        <authorList>
            <consortium name="Pathogen Informatics"/>
        </authorList>
    </citation>
    <scope>NUCLEOTIDE SEQUENCE [LARGE SCALE GENOMIC DNA]</scope>
</reference>
<evidence type="ECO:0000313" key="3">
    <source>
        <dbReference type="WBParaSite" id="HPBE_0000471901-mRNA-1"/>
    </source>
</evidence>
<name>A0A3P8ARB5_HELPZ</name>
<proteinExistence type="predicted"/>
<dbReference type="Proteomes" id="UP000050761">
    <property type="component" value="Unassembled WGS sequence"/>
</dbReference>
<evidence type="ECO:0000313" key="2">
    <source>
        <dbReference type="Proteomes" id="UP000050761"/>
    </source>
</evidence>
<dbReference type="EMBL" id="UZAH01025355">
    <property type="protein sequence ID" value="VDO62182.1"/>
    <property type="molecule type" value="Genomic_DNA"/>
</dbReference>
<keyword evidence="2" id="KW-1185">Reference proteome</keyword>
<organism evidence="1">
    <name type="scientific">Heligmosomoides polygyrus</name>
    <name type="common">Parasitic roundworm</name>
    <dbReference type="NCBI Taxonomy" id="6339"/>
    <lineage>
        <taxon>Eukaryota</taxon>
        <taxon>Metazoa</taxon>
        <taxon>Ecdysozoa</taxon>
        <taxon>Nematoda</taxon>
        <taxon>Chromadorea</taxon>
        <taxon>Rhabditida</taxon>
        <taxon>Rhabditina</taxon>
        <taxon>Rhabditomorpha</taxon>
        <taxon>Strongyloidea</taxon>
        <taxon>Heligmosomidae</taxon>
        <taxon>Heligmosomoides</taxon>
    </lineage>
</organism>
<reference evidence="3" key="2">
    <citation type="submission" date="2019-09" db="UniProtKB">
        <authorList>
            <consortium name="WormBaseParasite"/>
        </authorList>
    </citation>
    <scope>IDENTIFICATION</scope>
</reference>
<dbReference type="OrthoDB" id="5905407at2759"/>
<protein>
    <submittedName>
        <fullName evidence="3">PH domain-containing protein</fullName>
    </submittedName>
</protein>
<sequence length="112" mass="12672">MYALARLLLRRSPLLRRDSLKSVMTSSVAVISRKDVTYLSDEEGHFLTGSKKALKRWRNYFEEISTVEFPYPVIPSAAPTLGPVQKITMGREALKKMRPCKATVPDDMAVDQ</sequence>